<feature type="region of interest" description="Disordered" evidence="1">
    <location>
        <begin position="1"/>
        <end position="53"/>
    </location>
</feature>
<proteinExistence type="predicted"/>
<reference evidence="2 3" key="1">
    <citation type="submission" date="2021-09" db="EMBL/GenBank/DDBJ databases">
        <title>Whole genome sequence of Nocardioides sp. GBK3QG-3.</title>
        <authorList>
            <person name="Tuo L."/>
        </authorList>
    </citation>
    <scope>NUCLEOTIDE SEQUENCE [LARGE SCALE GENOMIC DNA]</scope>
    <source>
        <strain evidence="2 3">GBK3QG-3</strain>
    </source>
</reference>
<keyword evidence="3" id="KW-1185">Reference proteome</keyword>
<sequence length="53" mass="5367">MTWPRPETSTPRYAGVTVKPSSESARSTSGRSASVTVAAGTGSHVVGSSTEEA</sequence>
<evidence type="ECO:0000313" key="2">
    <source>
        <dbReference type="EMBL" id="MBZ5740852.1"/>
    </source>
</evidence>
<gene>
    <name evidence="2" type="ORF">K8U61_21965</name>
</gene>
<evidence type="ECO:0000256" key="1">
    <source>
        <dbReference type="SAM" id="MobiDB-lite"/>
    </source>
</evidence>
<feature type="compositionally biased region" description="Low complexity" evidence="1">
    <location>
        <begin position="21"/>
        <end position="40"/>
    </location>
</feature>
<evidence type="ECO:0000313" key="3">
    <source>
        <dbReference type="Proteomes" id="UP000780875"/>
    </source>
</evidence>
<name>A0ABS7UJA4_9ACTN</name>
<organism evidence="2 3">
    <name type="scientific">Nocardioides mangrovi</name>
    <dbReference type="NCBI Taxonomy" id="2874580"/>
    <lineage>
        <taxon>Bacteria</taxon>
        <taxon>Bacillati</taxon>
        <taxon>Actinomycetota</taxon>
        <taxon>Actinomycetes</taxon>
        <taxon>Propionibacteriales</taxon>
        <taxon>Nocardioidaceae</taxon>
        <taxon>Nocardioides</taxon>
    </lineage>
</organism>
<comment type="caution">
    <text evidence="2">The sequence shown here is derived from an EMBL/GenBank/DDBJ whole genome shotgun (WGS) entry which is preliminary data.</text>
</comment>
<accession>A0ABS7UJA4</accession>
<dbReference type="Proteomes" id="UP000780875">
    <property type="component" value="Unassembled WGS sequence"/>
</dbReference>
<protein>
    <submittedName>
        <fullName evidence="2">Uncharacterized protein</fullName>
    </submittedName>
</protein>
<dbReference type="EMBL" id="JAIQZJ010000019">
    <property type="protein sequence ID" value="MBZ5740852.1"/>
    <property type="molecule type" value="Genomic_DNA"/>
</dbReference>